<dbReference type="AlphaFoldDB" id="A0A1I1F8Q3"/>
<dbReference type="STRING" id="34097.SAMN02745150_01392"/>
<reference evidence="3" key="1">
    <citation type="submission" date="2016-10" db="EMBL/GenBank/DDBJ databases">
        <authorList>
            <person name="Varghese N."/>
            <person name="Submissions S."/>
        </authorList>
    </citation>
    <scope>NUCLEOTIDE SEQUENCE [LARGE SCALE GENOMIC DNA]</scope>
    <source>
        <strain evidence="3">ATCC 43811</strain>
    </source>
</reference>
<evidence type="ECO:0000256" key="1">
    <source>
        <dbReference type="SAM" id="SignalP"/>
    </source>
</evidence>
<dbReference type="RefSeq" id="WP_092320032.1">
    <property type="nucleotide sequence ID" value="NZ_FOKY01000025.1"/>
</dbReference>
<proteinExistence type="predicted"/>
<evidence type="ECO:0000313" key="2">
    <source>
        <dbReference type="EMBL" id="SFB94078.1"/>
    </source>
</evidence>
<sequence length="225" mass="25280">MKYFVTLILIFSTSAVYAQTPTPTFFESGINSPWAIGFDYDIGFTKVMSFNLAFVGGINSQVNRISTFGDVFFGEFQTGPRIYLNKPDKWCGVYIAPVVRVGVYNIPLRVSNNPVVLTRSTVMQYGGGIYLGYRWKRSLISDMKDLPFIVTLEPYLGWTWDFFAFGSASNTKASNISRFSIGLSFKLSFYTYRYTLGSMVTNQDGTVVPKSSLTNKTNINTNTNK</sequence>
<organism evidence="2 3">
    <name type="scientific">Brevinema andersonii</name>
    <dbReference type="NCBI Taxonomy" id="34097"/>
    <lineage>
        <taxon>Bacteria</taxon>
        <taxon>Pseudomonadati</taxon>
        <taxon>Spirochaetota</taxon>
        <taxon>Spirochaetia</taxon>
        <taxon>Brevinematales</taxon>
        <taxon>Brevinemataceae</taxon>
        <taxon>Brevinema</taxon>
    </lineage>
</organism>
<dbReference type="EMBL" id="FOKY01000025">
    <property type="protein sequence ID" value="SFB94078.1"/>
    <property type="molecule type" value="Genomic_DNA"/>
</dbReference>
<evidence type="ECO:0008006" key="4">
    <source>
        <dbReference type="Google" id="ProtNLM"/>
    </source>
</evidence>
<name>A0A1I1F8Q3_BREAD</name>
<protein>
    <recommendedName>
        <fullName evidence="4">Outer membrane protein beta-barrel domain-containing protein</fullName>
    </recommendedName>
</protein>
<feature type="chain" id="PRO_5015191518" description="Outer membrane protein beta-barrel domain-containing protein" evidence="1">
    <location>
        <begin position="19"/>
        <end position="225"/>
    </location>
</feature>
<keyword evidence="1" id="KW-0732">Signal</keyword>
<accession>A0A1I1F8Q3</accession>
<gene>
    <name evidence="2" type="ORF">SAMN02745150_01392</name>
</gene>
<dbReference type="Proteomes" id="UP000240042">
    <property type="component" value="Unassembled WGS sequence"/>
</dbReference>
<keyword evidence="3" id="KW-1185">Reference proteome</keyword>
<feature type="signal peptide" evidence="1">
    <location>
        <begin position="1"/>
        <end position="18"/>
    </location>
</feature>
<evidence type="ECO:0000313" key="3">
    <source>
        <dbReference type="Proteomes" id="UP000240042"/>
    </source>
</evidence>